<dbReference type="Pfam" id="PF03435">
    <property type="entry name" value="Sacchrp_dh_NADP"/>
    <property type="match status" value="1"/>
</dbReference>
<dbReference type="AlphaFoldDB" id="A0A7G9S164"/>
<keyword evidence="3" id="KW-1185">Reference proteome</keyword>
<dbReference type="Gene3D" id="3.40.50.720">
    <property type="entry name" value="NAD(P)-binding Rossmann-like Domain"/>
    <property type="match status" value="1"/>
</dbReference>
<feature type="domain" description="Saccharopine dehydrogenase NADP binding" evidence="1">
    <location>
        <begin position="4"/>
        <end position="125"/>
    </location>
</feature>
<organism evidence="2 3">
    <name type="scientific">Erysipelothrix inopinata</name>
    <dbReference type="NCBI Taxonomy" id="225084"/>
    <lineage>
        <taxon>Bacteria</taxon>
        <taxon>Bacillati</taxon>
        <taxon>Bacillota</taxon>
        <taxon>Erysipelotrichia</taxon>
        <taxon>Erysipelotrichales</taxon>
        <taxon>Erysipelotrichaceae</taxon>
        <taxon>Erysipelothrix</taxon>
    </lineage>
</organism>
<dbReference type="Gene3D" id="3.30.360.10">
    <property type="entry name" value="Dihydrodipicolinate Reductase, domain 2"/>
    <property type="match status" value="1"/>
</dbReference>
<dbReference type="SUPFAM" id="SSF51735">
    <property type="entry name" value="NAD(P)-binding Rossmann-fold domains"/>
    <property type="match status" value="1"/>
</dbReference>
<reference evidence="2 3" key="1">
    <citation type="submission" date="2020-08" db="EMBL/GenBank/DDBJ databases">
        <title>Genome sequence of Erysipelothrix inopinata DSM 15511T.</title>
        <authorList>
            <person name="Hyun D.-W."/>
            <person name="Bae J.-W."/>
        </authorList>
    </citation>
    <scope>NUCLEOTIDE SEQUENCE [LARGE SCALE GENOMIC DNA]</scope>
    <source>
        <strain evidence="2 3">DSM 15511</strain>
    </source>
</reference>
<evidence type="ECO:0000313" key="3">
    <source>
        <dbReference type="Proteomes" id="UP000515928"/>
    </source>
</evidence>
<dbReference type="EMBL" id="CP060715">
    <property type="protein sequence ID" value="QNN61589.1"/>
    <property type="molecule type" value="Genomic_DNA"/>
</dbReference>
<dbReference type="InterPro" id="IPR036291">
    <property type="entry name" value="NAD(P)-bd_dom_sf"/>
</dbReference>
<dbReference type="KEGG" id="eio:H9L01_04345"/>
<evidence type="ECO:0000259" key="1">
    <source>
        <dbReference type="Pfam" id="PF03435"/>
    </source>
</evidence>
<dbReference type="PANTHER" id="PTHR43796:SF2">
    <property type="entry name" value="CARBOXYNORSPERMIDINE SYNTHASE"/>
    <property type="match status" value="1"/>
</dbReference>
<name>A0A7G9S164_9FIRM</name>
<evidence type="ECO:0000313" key="2">
    <source>
        <dbReference type="EMBL" id="QNN61589.1"/>
    </source>
</evidence>
<dbReference type="Proteomes" id="UP000515928">
    <property type="component" value="Chromosome"/>
</dbReference>
<sequence>MKYLVIGAGGVGSGIASDIATADDTTRVGVGDINLERAQDVAKKIGVKAEAVHVDIYDETRLRDVIRDYDVIVNATGPFYKTARHIIEACIKEKIDYVDIADDSSAVTMLLGYEDACKEAGITAIICAGASPGSTNMFGKLGSELLDRTDEIHTNWVVSTVGSTQAAGATLWHAIEMSTGTCPQFLDGKLTEVESVSGKVDVDFGGKLGSYPIYYVGHGEPLTLSRSIPGVKTVTNRGNLWPIGSDISFYKMFEQVGLTLDKPIHINGQDMNRDDLIVDLVTDISQNVEPEDIAPEDDIGSASQVHVIGMKDGKKTEYKFSRMGRMNMSTALPCSFAAQTLAHNKGKAIGLFGPEGFLDATEFFKYLMSKGNEYEVQILVEGELVEKKPLVL</sequence>
<accession>A0A7G9S164</accession>
<protein>
    <submittedName>
        <fullName evidence="2">Saccharopine dehydrogenase NADP-binding domain-containing protein</fullName>
    </submittedName>
</protein>
<dbReference type="RefSeq" id="WP_187534788.1">
    <property type="nucleotide sequence ID" value="NZ_CBCSHU010000003.1"/>
</dbReference>
<dbReference type="PANTHER" id="PTHR43796">
    <property type="entry name" value="CARBOXYNORSPERMIDINE SYNTHASE"/>
    <property type="match status" value="1"/>
</dbReference>
<gene>
    <name evidence="2" type="ORF">H9L01_04345</name>
</gene>
<proteinExistence type="predicted"/>
<dbReference type="InterPro" id="IPR005097">
    <property type="entry name" value="Sacchrp_dh_NADP-bd"/>
</dbReference>